<dbReference type="InterPro" id="IPR010287">
    <property type="entry name" value="DUF892_YciF-like"/>
</dbReference>
<dbReference type="RefSeq" id="WP_341405858.1">
    <property type="nucleotide sequence ID" value="NZ_JBBUKT010000006.1"/>
</dbReference>
<dbReference type="Proteomes" id="UP001371305">
    <property type="component" value="Unassembled WGS sequence"/>
</dbReference>
<dbReference type="Gene3D" id="1.20.1260.10">
    <property type="match status" value="1"/>
</dbReference>
<evidence type="ECO:0000313" key="1">
    <source>
        <dbReference type="EMBL" id="MEK7952100.1"/>
    </source>
</evidence>
<evidence type="ECO:0000313" key="2">
    <source>
        <dbReference type="Proteomes" id="UP001371305"/>
    </source>
</evidence>
<comment type="caution">
    <text evidence="1">The sequence shown here is derived from an EMBL/GenBank/DDBJ whole genome shotgun (WGS) entry which is preliminary data.</text>
</comment>
<reference evidence="1 2" key="1">
    <citation type="submission" date="2024-04" db="EMBL/GenBank/DDBJ databases">
        <title>Luteolibacter sp. isolated from soil.</title>
        <authorList>
            <person name="An J."/>
        </authorList>
    </citation>
    <scope>NUCLEOTIDE SEQUENCE [LARGE SCALE GENOMIC DNA]</scope>
    <source>
        <strain evidence="1 2">Y139</strain>
    </source>
</reference>
<dbReference type="InterPro" id="IPR009078">
    <property type="entry name" value="Ferritin-like_SF"/>
</dbReference>
<proteinExistence type="predicted"/>
<protein>
    <submittedName>
        <fullName evidence="1">DUF892 family protein</fullName>
    </submittedName>
</protein>
<sequence length="167" mass="18430">MTTNLEQLYYDQLRDLFSAKSQLVAALPELARRATDDKLRRTLNGQLGQGREQRATLQELFLQHGLNAGGEQCEAMRGLIKETKRRMDRATPGSVRDAVLIASMNRIEHYEIAAYGTAHAFAECLEFEDDAHALLESLTAENEADDTLTGIAMGGMFKRGVNEAAAA</sequence>
<keyword evidence="2" id="KW-1185">Reference proteome</keyword>
<dbReference type="InterPro" id="IPR047114">
    <property type="entry name" value="YciF"/>
</dbReference>
<name>A0ABU9AXJ7_9BACT</name>
<dbReference type="PANTHER" id="PTHR30565">
    <property type="entry name" value="PROTEIN YCIF"/>
    <property type="match status" value="1"/>
</dbReference>
<dbReference type="EMBL" id="JBBUKT010000006">
    <property type="protein sequence ID" value="MEK7952100.1"/>
    <property type="molecule type" value="Genomic_DNA"/>
</dbReference>
<dbReference type="InterPro" id="IPR012347">
    <property type="entry name" value="Ferritin-like"/>
</dbReference>
<accession>A0ABU9AXJ7</accession>
<dbReference type="Pfam" id="PF05974">
    <property type="entry name" value="DUF892"/>
    <property type="match status" value="1"/>
</dbReference>
<gene>
    <name evidence="1" type="ORF">WKV53_16430</name>
</gene>
<organism evidence="1 2">
    <name type="scientific">Luteolibacter soli</name>
    <dbReference type="NCBI Taxonomy" id="3135280"/>
    <lineage>
        <taxon>Bacteria</taxon>
        <taxon>Pseudomonadati</taxon>
        <taxon>Verrucomicrobiota</taxon>
        <taxon>Verrucomicrobiia</taxon>
        <taxon>Verrucomicrobiales</taxon>
        <taxon>Verrucomicrobiaceae</taxon>
        <taxon>Luteolibacter</taxon>
    </lineage>
</organism>
<dbReference type="PANTHER" id="PTHR30565:SF9">
    <property type="entry name" value="PROTEIN YCIF"/>
    <property type="match status" value="1"/>
</dbReference>
<dbReference type="SUPFAM" id="SSF47240">
    <property type="entry name" value="Ferritin-like"/>
    <property type="match status" value="1"/>
</dbReference>